<evidence type="ECO:0000313" key="1">
    <source>
        <dbReference type="EMBL" id="AGS54399.1"/>
    </source>
</evidence>
<organism evidence="1">
    <name type="scientific">uncultured bacterium contig00104</name>
    <dbReference type="NCBI Taxonomy" id="1181571"/>
    <lineage>
        <taxon>Bacteria</taxon>
        <taxon>environmental samples</taxon>
    </lineage>
</organism>
<sequence>MPTACGYILCLALAAIHFPRLAAGALTHWMRGAGNGI</sequence>
<name>A0A806KIB9_9BACT</name>
<protein>
    <submittedName>
        <fullName evidence="1">Uncharacterized protein</fullName>
    </submittedName>
</protein>
<accession>A0A806KIB9</accession>
<dbReference type="EMBL" id="JQ844296">
    <property type="protein sequence ID" value="AGS54399.1"/>
    <property type="molecule type" value="Genomic_DNA"/>
</dbReference>
<reference evidence="1" key="1">
    <citation type="submission" date="2012-03" db="EMBL/GenBank/DDBJ databases">
        <title>Functional metagenomics reveals considerable lignocellulase gene clusters in the gut microbiome of a wood-feeding higher termite.</title>
        <authorList>
            <person name="Liu N."/>
        </authorList>
    </citation>
    <scope>NUCLEOTIDE SEQUENCE</scope>
</reference>
<dbReference type="AlphaFoldDB" id="A0A806KIB9"/>
<proteinExistence type="predicted"/>